<keyword evidence="3" id="KW-0694">RNA-binding</keyword>
<reference evidence="6 7" key="1">
    <citation type="submission" date="2022-01" db="EMBL/GenBank/DDBJ databases">
        <authorList>
            <person name="Xiong W."/>
            <person name="Schranz E."/>
        </authorList>
    </citation>
    <scope>NUCLEOTIDE SEQUENCE [LARGE SCALE GENOMIC DNA]</scope>
</reference>
<dbReference type="InterPro" id="IPR035979">
    <property type="entry name" value="RBD_domain_sf"/>
</dbReference>
<dbReference type="InterPro" id="IPR006509">
    <property type="entry name" value="RBM39_SF"/>
</dbReference>
<keyword evidence="2" id="KW-0677">Repeat</keyword>
<protein>
    <recommendedName>
        <fullName evidence="8">RRM domain-containing protein</fullName>
    </recommendedName>
</protein>
<proteinExistence type="predicted"/>
<name>A0AAU9LPU4_9ASTR</name>
<dbReference type="SUPFAM" id="SSF51735">
    <property type="entry name" value="NAD(P)-binding Rossmann-fold domains"/>
    <property type="match status" value="1"/>
</dbReference>
<dbReference type="EMBL" id="CAKMRJ010000001">
    <property type="protein sequence ID" value="CAH1415562.1"/>
    <property type="molecule type" value="Genomic_DNA"/>
</dbReference>
<dbReference type="SUPFAM" id="SSF54928">
    <property type="entry name" value="RNA-binding domain, RBD"/>
    <property type="match status" value="1"/>
</dbReference>
<keyword evidence="7" id="KW-1185">Reference proteome</keyword>
<evidence type="ECO:0000256" key="1">
    <source>
        <dbReference type="ARBA" id="ARBA00022553"/>
    </source>
</evidence>
<dbReference type="PANTHER" id="PTHR48036">
    <property type="entry name" value="SPLICING FACTOR (PAD-1), PUTATIVE (AFU_ORTHOLOGUE AFUA_1G15810)-RELATED"/>
    <property type="match status" value="1"/>
</dbReference>
<dbReference type="Proteomes" id="UP001157418">
    <property type="component" value="Unassembled WGS sequence"/>
</dbReference>
<comment type="caution">
    <text evidence="6">The sequence shown here is derived from an EMBL/GenBank/DDBJ whole genome shotgun (WGS) entry which is preliminary data.</text>
</comment>
<accession>A0AAU9LPU4</accession>
<dbReference type="InterPro" id="IPR029123">
    <property type="entry name" value="RBM39_linker"/>
</dbReference>
<dbReference type="GO" id="GO:0003723">
    <property type="term" value="F:RNA binding"/>
    <property type="evidence" value="ECO:0007669"/>
    <property type="project" value="UniProtKB-KW"/>
</dbReference>
<sequence>MLKETLFLFVNEISNLVPASNVQQYGWSSAAPFTSKRKRITIEDWRALLESFVNKDQFVSSVTDHVSAQDTGAKAADFDDDDGGGLALNAQSRAMLMAKLDRSGITTGIPGALGAPIVNGSGPTQGMDVAAATIPILPRQFVSEPIGNPNECLLLKNMYDPAAESDPEFDLDIKEDVGEECSNYGRVKHIYVAKRNDQGQNCHSLNRESAGYVYLRFESVDAASRAQQVHKRWFARSLISAIFLGQDIHLLKEVTKAISSFNKKPVILALSNPTSQSECTVEQAYKWRALIFFQKRI</sequence>
<feature type="domain" description="Malic enzyme NAD-binding" evidence="4">
    <location>
        <begin position="249"/>
        <end position="288"/>
    </location>
</feature>
<gene>
    <name evidence="6" type="ORF">LVIROSA_LOCUS3397</name>
</gene>
<keyword evidence="1" id="KW-0597">Phosphoprotein</keyword>
<evidence type="ECO:0000259" key="5">
    <source>
        <dbReference type="Pfam" id="PF15519"/>
    </source>
</evidence>
<dbReference type="InterPro" id="IPR036291">
    <property type="entry name" value="NAD(P)-bd_dom_sf"/>
</dbReference>
<dbReference type="Gene3D" id="3.30.70.330">
    <property type="match status" value="1"/>
</dbReference>
<dbReference type="Gene3D" id="3.40.50.720">
    <property type="entry name" value="NAD(P)-binding Rossmann-like Domain"/>
    <property type="match status" value="1"/>
</dbReference>
<dbReference type="InterPro" id="IPR012677">
    <property type="entry name" value="Nucleotide-bd_a/b_plait_sf"/>
</dbReference>
<evidence type="ECO:0000313" key="6">
    <source>
        <dbReference type="EMBL" id="CAH1415562.1"/>
    </source>
</evidence>
<dbReference type="InterPro" id="IPR012302">
    <property type="entry name" value="Malic_NAD-bd"/>
</dbReference>
<dbReference type="GO" id="GO:0005634">
    <property type="term" value="C:nucleus"/>
    <property type="evidence" value="ECO:0007669"/>
    <property type="project" value="InterPro"/>
</dbReference>
<feature type="domain" description="Splicing factor RBM39 linker" evidence="5">
    <location>
        <begin position="78"/>
        <end position="169"/>
    </location>
</feature>
<dbReference type="Pfam" id="PF03949">
    <property type="entry name" value="Malic_M"/>
    <property type="match status" value="1"/>
</dbReference>
<dbReference type="CDD" id="cd12285">
    <property type="entry name" value="RRM3_RBM39_like"/>
    <property type="match status" value="1"/>
</dbReference>
<evidence type="ECO:0008006" key="8">
    <source>
        <dbReference type="Google" id="ProtNLM"/>
    </source>
</evidence>
<dbReference type="AlphaFoldDB" id="A0AAU9LPU4"/>
<evidence type="ECO:0000256" key="2">
    <source>
        <dbReference type="ARBA" id="ARBA00022737"/>
    </source>
</evidence>
<dbReference type="GO" id="GO:0006397">
    <property type="term" value="P:mRNA processing"/>
    <property type="evidence" value="ECO:0007669"/>
    <property type="project" value="InterPro"/>
</dbReference>
<organism evidence="6 7">
    <name type="scientific">Lactuca virosa</name>
    <dbReference type="NCBI Taxonomy" id="75947"/>
    <lineage>
        <taxon>Eukaryota</taxon>
        <taxon>Viridiplantae</taxon>
        <taxon>Streptophyta</taxon>
        <taxon>Embryophyta</taxon>
        <taxon>Tracheophyta</taxon>
        <taxon>Spermatophyta</taxon>
        <taxon>Magnoliopsida</taxon>
        <taxon>eudicotyledons</taxon>
        <taxon>Gunneridae</taxon>
        <taxon>Pentapetalae</taxon>
        <taxon>asterids</taxon>
        <taxon>campanulids</taxon>
        <taxon>Asterales</taxon>
        <taxon>Asteraceae</taxon>
        <taxon>Cichorioideae</taxon>
        <taxon>Cichorieae</taxon>
        <taxon>Lactucinae</taxon>
        <taxon>Lactuca</taxon>
    </lineage>
</organism>
<evidence type="ECO:0000256" key="3">
    <source>
        <dbReference type="ARBA" id="ARBA00022884"/>
    </source>
</evidence>
<evidence type="ECO:0000259" key="4">
    <source>
        <dbReference type="Pfam" id="PF03949"/>
    </source>
</evidence>
<evidence type="ECO:0000313" key="7">
    <source>
        <dbReference type="Proteomes" id="UP001157418"/>
    </source>
</evidence>
<dbReference type="Pfam" id="PF15519">
    <property type="entry name" value="RBM39linker"/>
    <property type="match status" value="1"/>
</dbReference>
<dbReference type="GO" id="GO:0051287">
    <property type="term" value="F:NAD binding"/>
    <property type="evidence" value="ECO:0007669"/>
    <property type="project" value="InterPro"/>
</dbReference>